<dbReference type="InterPro" id="IPR006076">
    <property type="entry name" value="FAD-dep_OxRdtase"/>
</dbReference>
<name>A0A387H4H7_9ACTN</name>
<keyword evidence="4" id="KW-1185">Reference proteome</keyword>
<reference evidence="3 4" key="1">
    <citation type="submission" date="2018-10" db="EMBL/GenBank/DDBJ databases">
        <title>Relationship between Morphology and Antimicrobial Activity in Streptomyces.</title>
        <authorList>
            <person name="Kang H.J."/>
            <person name="Kim S.B."/>
        </authorList>
    </citation>
    <scope>NUCLEOTIDE SEQUENCE [LARGE SCALE GENOMIC DNA]</scope>
    <source>
        <strain evidence="3 4">BH38</strain>
    </source>
</reference>
<dbReference type="Gene3D" id="3.50.50.60">
    <property type="entry name" value="FAD/NAD(P)-binding domain"/>
    <property type="match status" value="1"/>
</dbReference>
<protein>
    <submittedName>
        <fullName evidence="3">Hydrogen cyanide synthase subunit HcnC</fullName>
        <ecNumber evidence="3">1.4.99.5</ecNumber>
    </submittedName>
</protein>
<evidence type="ECO:0000256" key="1">
    <source>
        <dbReference type="ARBA" id="ARBA00023002"/>
    </source>
</evidence>
<sequence length="486" mass="53749">MTITQEDKQSYDVIVVGNGALGLSLALTLARRKIRVALLGQPHRPWAASTAAGAMNGCFGEVTTTLVASEHGRYKLEMDIQSRKMWPEWSQQLAEETGQANVQTADGTIVHLNTVGHPGIDEGNYEAIRTELDRYDEPYEDLDPADIEWMEAHASQRSLKAFFIPGEHAVDSHRLLDQLQAAYLSTGGVLIAEHAVRLEYGNGTIEGVVLESGDTLRAKDVVLAAGVRCQDLLDTVPDIARRVPRLISGYGVSAIIQTDDNTVPRSVIRTPNRAFACGLHIVPRGDGQVYVGATNIISPEPMDTPVLRDVQFLLDCAHRQVRTGLWNGGLAKLQVGNRPVSLDAFPLLGETEGLAGLWMMTGTYRDGLHLSPLLAKEMAARILGEKPELDIDRFRPVRAPIQPMSRDEAVNQAVTHMLATGWEYNWQVTVDWPVIVEYNMRPSYQEWAEDFDPQFTPPPELLAASRIHPSLVKMLQDYYEASRAEA</sequence>
<dbReference type="EC" id="1.4.99.5" evidence="3"/>
<accession>A0A387H4H7</accession>
<proteinExistence type="predicted"/>
<dbReference type="EMBL" id="CP032698">
    <property type="protein sequence ID" value="AYG78625.1"/>
    <property type="molecule type" value="Genomic_DNA"/>
</dbReference>
<dbReference type="GO" id="GO:0005737">
    <property type="term" value="C:cytoplasm"/>
    <property type="evidence" value="ECO:0007669"/>
    <property type="project" value="TreeGrafter"/>
</dbReference>
<keyword evidence="1 3" id="KW-0560">Oxidoreductase</keyword>
<dbReference type="Proteomes" id="UP000271554">
    <property type="component" value="Chromosome"/>
</dbReference>
<gene>
    <name evidence="3" type="primary">hcnC_1</name>
    <name evidence="3" type="ORF">DWB77_00733</name>
</gene>
<dbReference type="GO" id="GO:0050622">
    <property type="term" value="F:glycine dehydrogenase (cyanide-forming) activity"/>
    <property type="evidence" value="ECO:0007669"/>
    <property type="project" value="UniProtKB-EC"/>
</dbReference>
<dbReference type="Gene3D" id="3.30.9.10">
    <property type="entry name" value="D-Amino Acid Oxidase, subunit A, domain 2"/>
    <property type="match status" value="1"/>
</dbReference>
<evidence type="ECO:0000313" key="4">
    <source>
        <dbReference type="Proteomes" id="UP000271554"/>
    </source>
</evidence>
<dbReference type="Pfam" id="PF01266">
    <property type="entry name" value="DAO"/>
    <property type="match status" value="1"/>
</dbReference>
<dbReference type="AlphaFoldDB" id="A0A387H4H7"/>
<evidence type="ECO:0000259" key="2">
    <source>
        <dbReference type="Pfam" id="PF01266"/>
    </source>
</evidence>
<dbReference type="RefSeq" id="WP_246033393.1">
    <property type="nucleotide sequence ID" value="NZ_CP032698.1"/>
</dbReference>
<dbReference type="InterPro" id="IPR036188">
    <property type="entry name" value="FAD/NAD-bd_sf"/>
</dbReference>
<evidence type="ECO:0000313" key="3">
    <source>
        <dbReference type="EMBL" id="AYG78625.1"/>
    </source>
</evidence>
<dbReference type="SUPFAM" id="SSF51905">
    <property type="entry name" value="FAD/NAD(P)-binding domain"/>
    <property type="match status" value="1"/>
</dbReference>
<feature type="domain" description="FAD dependent oxidoreductase" evidence="2">
    <location>
        <begin position="12"/>
        <end position="381"/>
    </location>
</feature>
<dbReference type="KEGG" id="shun:DWB77_00733"/>
<dbReference type="PANTHER" id="PTHR13847:SF289">
    <property type="entry name" value="GLYCINE OXIDASE"/>
    <property type="match status" value="1"/>
</dbReference>
<dbReference type="PANTHER" id="PTHR13847">
    <property type="entry name" value="SARCOSINE DEHYDROGENASE-RELATED"/>
    <property type="match status" value="1"/>
</dbReference>
<organism evidence="3 4">
    <name type="scientific">Streptomyces hundungensis</name>
    <dbReference type="NCBI Taxonomy" id="1077946"/>
    <lineage>
        <taxon>Bacteria</taxon>
        <taxon>Bacillati</taxon>
        <taxon>Actinomycetota</taxon>
        <taxon>Actinomycetes</taxon>
        <taxon>Kitasatosporales</taxon>
        <taxon>Streptomycetaceae</taxon>
        <taxon>Streptomyces</taxon>
    </lineage>
</organism>